<keyword evidence="3 6" id="KW-0812">Transmembrane</keyword>
<evidence type="ECO:0000259" key="7">
    <source>
        <dbReference type="PROSITE" id="PS50850"/>
    </source>
</evidence>
<evidence type="ECO:0000256" key="1">
    <source>
        <dbReference type="ARBA" id="ARBA00004651"/>
    </source>
</evidence>
<dbReference type="InterPro" id="IPR036259">
    <property type="entry name" value="MFS_trans_sf"/>
</dbReference>
<feature type="transmembrane region" description="Helical" evidence="6">
    <location>
        <begin position="289"/>
        <end position="306"/>
    </location>
</feature>
<comment type="subcellular location">
    <subcellularLocation>
        <location evidence="1">Cell membrane</location>
        <topology evidence="1">Multi-pass membrane protein</topology>
    </subcellularLocation>
</comment>
<evidence type="ECO:0000256" key="2">
    <source>
        <dbReference type="ARBA" id="ARBA00022475"/>
    </source>
</evidence>
<dbReference type="PROSITE" id="PS50850">
    <property type="entry name" value="MFS"/>
    <property type="match status" value="1"/>
</dbReference>
<evidence type="ECO:0000256" key="6">
    <source>
        <dbReference type="SAM" id="Phobius"/>
    </source>
</evidence>
<dbReference type="InterPro" id="IPR020846">
    <property type="entry name" value="MFS_dom"/>
</dbReference>
<feature type="transmembrane region" description="Helical" evidence="6">
    <location>
        <begin position="224"/>
        <end position="243"/>
    </location>
</feature>
<dbReference type="InterPro" id="IPR005829">
    <property type="entry name" value="Sugar_transporter_CS"/>
</dbReference>
<accession>A0ABQ1F793</accession>
<organism evidence="8 9">
    <name type="scientific">Sphingobium fuliginis (strain ATCC 27551)</name>
    <dbReference type="NCBI Taxonomy" id="336203"/>
    <lineage>
        <taxon>Bacteria</taxon>
        <taxon>Pseudomonadati</taxon>
        <taxon>Pseudomonadota</taxon>
        <taxon>Alphaproteobacteria</taxon>
        <taxon>Sphingomonadales</taxon>
        <taxon>Sphingomonadaceae</taxon>
        <taxon>Sphingobium</taxon>
    </lineage>
</organism>
<keyword evidence="9" id="KW-1185">Reference proteome</keyword>
<dbReference type="PROSITE" id="PS00216">
    <property type="entry name" value="SUGAR_TRANSPORT_1"/>
    <property type="match status" value="1"/>
</dbReference>
<gene>
    <name evidence="8" type="ORF">GCM10019071_35000</name>
</gene>
<name>A0ABQ1F793_SPHSA</name>
<feature type="transmembrane region" description="Helical" evidence="6">
    <location>
        <begin position="25"/>
        <end position="45"/>
    </location>
</feature>
<dbReference type="PANTHER" id="PTHR43124">
    <property type="entry name" value="PURINE EFFLUX PUMP PBUE"/>
    <property type="match status" value="1"/>
</dbReference>
<protein>
    <submittedName>
        <fullName evidence="8">MFS transporter</fullName>
    </submittedName>
</protein>
<evidence type="ECO:0000256" key="4">
    <source>
        <dbReference type="ARBA" id="ARBA00022989"/>
    </source>
</evidence>
<feature type="transmembrane region" description="Helical" evidence="6">
    <location>
        <begin position="181"/>
        <end position="203"/>
    </location>
</feature>
<keyword evidence="5 6" id="KW-0472">Membrane</keyword>
<dbReference type="RefSeq" id="WP_083199182.1">
    <property type="nucleotide sequence ID" value="NZ_BMDU01000009.1"/>
</dbReference>
<evidence type="ECO:0000313" key="8">
    <source>
        <dbReference type="EMBL" id="GGA01413.1"/>
    </source>
</evidence>
<dbReference type="PANTHER" id="PTHR43124:SF3">
    <property type="entry name" value="CHLORAMPHENICOL EFFLUX PUMP RV0191"/>
    <property type="match status" value="1"/>
</dbReference>
<feature type="transmembrane region" description="Helical" evidence="6">
    <location>
        <begin position="57"/>
        <end position="80"/>
    </location>
</feature>
<dbReference type="SUPFAM" id="SSF103473">
    <property type="entry name" value="MFS general substrate transporter"/>
    <property type="match status" value="1"/>
</dbReference>
<keyword evidence="2" id="KW-1003">Cell membrane</keyword>
<dbReference type="InterPro" id="IPR050189">
    <property type="entry name" value="MFS_Efflux_Transporters"/>
</dbReference>
<feature type="transmembrane region" description="Helical" evidence="6">
    <location>
        <begin position="116"/>
        <end position="138"/>
    </location>
</feature>
<feature type="transmembrane region" description="Helical" evidence="6">
    <location>
        <begin position="255"/>
        <end position="277"/>
    </location>
</feature>
<dbReference type="Proteomes" id="UP000628109">
    <property type="component" value="Unassembled WGS sequence"/>
</dbReference>
<reference evidence="9" key="1">
    <citation type="journal article" date="2019" name="Int. J. Syst. Evol. Microbiol.">
        <title>The Global Catalogue of Microorganisms (GCM) 10K type strain sequencing project: providing services to taxonomists for standard genome sequencing and annotation.</title>
        <authorList>
            <consortium name="The Broad Institute Genomics Platform"/>
            <consortium name="The Broad Institute Genome Sequencing Center for Infectious Disease"/>
            <person name="Wu L."/>
            <person name="Ma J."/>
        </authorList>
    </citation>
    <scope>NUCLEOTIDE SEQUENCE [LARGE SCALE GENOMIC DNA]</scope>
    <source>
        <strain evidence="9">CCM 7327</strain>
    </source>
</reference>
<dbReference type="InterPro" id="IPR011701">
    <property type="entry name" value="MFS"/>
</dbReference>
<keyword evidence="4 6" id="KW-1133">Transmembrane helix</keyword>
<comment type="caution">
    <text evidence="8">The sequence shown here is derived from an EMBL/GenBank/DDBJ whole genome shotgun (WGS) entry which is preliminary data.</text>
</comment>
<proteinExistence type="predicted"/>
<evidence type="ECO:0000313" key="9">
    <source>
        <dbReference type="Proteomes" id="UP000628109"/>
    </source>
</evidence>
<feature type="transmembrane region" description="Helical" evidence="6">
    <location>
        <begin position="150"/>
        <end position="169"/>
    </location>
</feature>
<feature type="transmembrane region" description="Helical" evidence="6">
    <location>
        <begin position="378"/>
        <end position="397"/>
    </location>
</feature>
<dbReference type="CDD" id="cd17473">
    <property type="entry name" value="MFS_arabinose_efflux_permease_like"/>
    <property type="match status" value="1"/>
</dbReference>
<sequence length="421" mass="43959">MGETEAEATMSLQPQTREAGPLQGIALLLSGTLPAMGVVLVSPNLSLLNAAFADVPGGAYLVSIAMTAPALCIALFSPFAGLIVDRFGRRRALLGALLLYGLFGMAPLVLDGLPAIIASRAGVGLVESVIMTAAFALFGDYFEGERRNRWLAYNGAFSAFAATLLYLAGGALGQYGWRAPFAAYGFSFFIAVFVALAAWEPAARSARDSALAKAMPKILRSRQFIAVCALGFLSSILFFIIPLQMSVFLSARGEASTVMIGAIIAVASIGNPIGSYLFRFLSSRTLPQLLARSYIVGGAGLVGMAISPSVLAVGLCAFVNQLGCGLLTPALQAAAMRDLPPHARGRGGGLLITFMFLGQFVCPLVIMTLTNITSGIDLTFLALGLFSVGSAILAALLPRLSNRPAQLEDQAPSEPAVVPFI</sequence>
<dbReference type="EMBL" id="BMDU01000009">
    <property type="protein sequence ID" value="GGA01413.1"/>
    <property type="molecule type" value="Genomic_DNA"/>
</dbReference>
<dbReference type="Gene3D" id="1.20.1250.20">
    <property type="entry name" value="MFS general substrate transporter like domains"/>
    <property type="match status" value="1"/>
</dbReference>
<feature type="domain" description="Major facilitator superfamily (MFS) profile" evidence="7">
    <location>
        <begin position="23"/>
        <end position="402"/>
    </location>
</feature>
<dbReference type="Pfam" id="PF07690">
    <property type="entry name" value="MFS_1"/>
    <property type="match status" value="1"/>
</dbReference>
<evidence type="ECO:0000256" key="3">
    <source>
        <dbReference type="ARBA" id="ARBA00022692"/>
    </source>
</evidence>
<feature type="transmembrane region" description="Helical" evidence="6">
    <location>
        <begin position="347"/>
        <end position="366"/>
    </location>
</feature>
<feature type="transmembrane region" description="Helical" evidence="6">
    <location>
        <begin position="92"/>
        <end position="110"/>
    </location>
</feature>
<evidence type="ECO:0000256" key="5">
    <source>
        <dbReference type="ARBA" id="ARBA00023136"/>
    </source>
</evidence>